<feature type="compositionally biased region" description="Basic and acidic residues" evidence="1">
    <location>
        <begin position="584"/>
        <end position="601"/>
    </location>
</feature>
<feature type="compositionally biased region" description="Low complexity" evidence="1">
    <location>
        <begin position="536"/>
        <end position="552"/>
    </location>
</feature>
<evidence type="ECO:0000313" key="2">
    <source>
        <dbReference type="EMBL" id="KAJ4264018.1"/>
    </source>
</evidence>
<proteinExistence type="predicted"/>
<feature type="compositionally biased region" description="Polar residues" evidence="1">
    <location>
        <begin position="32"/>
        <end position="47"/>
    </location>
</feature>
<dbReference type="AlphaFoldDB" id="A0A9W8VEQ0"/>
<comment type="caution">
    <text evidence="2">The sequence shown here is derived from an EMBL/GenBank/DDBJ whole genome shotgun (WGS) entry which is preliminary data.</text>
</comment>
<dbReference type="EMBL" id="JAOQAZ010000009">
    <property type="protein sequence ID" value="KAJ4264018.1"/>
    <property type="molecule type" value="Genomic_DNA"/>
</dbReference>
<feature type="region of interest" description="Disordered" evidence="1">
    <location>
        <begin position="1"/>
        <end position="93"/>
    </location>
</feature>
<keyword evidence="3" id="KW-1185">Reference proteome</keyword>
<dbReference type="Proteomes" id="UP001152049">
    <property type="component" value="Unassembled WGS sequence"/>
</dbReference>
<feature type="compositionally biased region" description="Polar residues" evidence="1">
    <location>
        <begin position="13"/>
        <end position="25"/>
    </location>
</feature>
<name>A0A9W8VEQ0_9HYPO</name>
<gene>
    <name evidence="2" type="ORF">NW762_006057</name>
</gene>
<feature type="region of interest" description="Disordered" evidence="1">
    <location>
        <begin position="432"/>
        <end position="455"/>
    </location>
</feature>
<accession>A0A9W8VEQ0</accession>
<feature type="compositionally biased region" description="Low complexity" evidence="1">
    <location>
        <begin position="602"/>
        <end position="612"/>
    </location>
</feature>
<protein>
    <submittedName>
        <fullName evidence="2">Uncharacterized protein</fullName>
    </submittedName>
</protein>
<feature type="region of interest" description="Disordered" evidence="1">
    <location>
        <begin position="382"/>
        <end position="406"/>
    </location>
</feature>
<feature type="region of interest" description="Disordered" evidence="1">
    <location>
        <begin position="467"/>
        <end position="615"/>
    </location>
</feature>
<sequence length="722" mass="81357">MNTRSAALRVENASAQPQQQRVTRNTQRHNSVHSASTPRVTRTSQPAPETIRPKKGLQADPRPIRNAPRHARSLSIPSEPQKPDDETEFDDDAQNEEVDVQVEATEGHDEEIQAGLKINPARHRVLELSVPDLASAADRLFECIQEGNPDEDVFKGCLSIKRRAFYNIRAEYDVLDQSDTEPFIDWAYFLNAHSTQDQEVMVTQIARANVVTALDKLYGVQNDEASDIFPFLKTLNLVMPVYFTPTDNMFQEPECTLDLRTWLFVEAMSQHGNDFDYRGHLASLFCENLDDTESNNGKHGRDYAKLFASDNFKSLGGNDNTYELCSTRVAEIIEIIRKNKKDSAIAQLKMLYPLHKLVDELQKCFHGLRNILTYEESVRAGTEPQSPFHEQGVAYSQGDDFGSESQSIVRAETQEAEPSLFVDQKSIRALQGGSRAGSTVPPSNQQLAVSRSGVPRDYRHHTNAELLRSPLPPASSYRLVTNDGNTRDRGLKRPRSAKEDDEDAFETDTRSFNPAKREELRRRMPPPPRPEPVFRPSPRQASGAPSSSASNSLAFEQDGSQNTSQDASSQAASRPPSSADADYDALRLEASQRRKEVRQQDPQRQQPRQRVQWSGHDSHVLTTLVAKRHASWTIMESQDSHLFEYPRNQQAYRDRARNLKTEILMTDKNLPPGFDLVTLGPKEVEKIKGVGKNPFRMVEDTDEGGYPINTELQLASMESTPF</sequence>
<evidence type="ECO:0000256" key="1">
    <source>
        <dbReference type="SAM" id="MobiDB-lite"/>
    </source>
</evidence>
<dbReference type="OrthoDB" id="5398572at2759"/>
<feature type="compositionally biased region" description="Pro residues" evidence="1">
    <location>
        <begin position="525"/>
        <end position="535"/>
    </location>
</feature>
<evidence type="ECO:0000313" key="3">
    <source>
        <dbReference type="Proteomes" id="UP001152049"/>
    </source>
</evidence>
<reference evidence="2" key="1">
    <citation type="submission" date="2022-09" db="EMBL/GenBank/DDBJ databases">
        <title>Fusarium specimens isolated from Avocado Roots.</title>
        <authorList>
            <person name="Stajich J."/>
            <person name="Roper C."/>
            <person name="Heimlech-Rivalta G."/>
        </authorList>
    </citation>
    <scope>NUCLEOTIDE SEQUENCE</scope>
    <source>
        <strain evidence="2">CF00136</strain>
    </source>
</reference>
<feature type="compositionally biased region" description="Polar residues" evidence="1">
    <location>
        <begin position="436"/>
        <end position="449"/>
    </location>
</feature>
<organism evidence="2 3">
    <name type="scientific">Fusarium torreyae</name>
    <dbReference type="NCBI Taxonomy" id="1237075"/>
    <lineage>
        <taxon>Eukaryota</taxon>
        <taxon>Fungi</taxon>
        <taxon>Dikarya</taxon>
        <taxon>Ascomycota</taxon>
        <taxon>Pezizomycotina</taxon>
        <taxon>Sordariomycetes</taxon>
        <taxon>Hypocreomycetidae</taxon>
        <taxon>Hypocreales</taxon>
        <taxon>Nectriaceae</taxon>
        <taxon>Fusarium</taxon>
    </lineage>
</organism>
<feature type="compositionally biased region" description="Low complexity" evidence="1">
    <location>
        <begin position="564"/>
        <end position="580"/>
    </location>
</feature>